<organism evidence="2 3">
    <name type="scientific">Acer yangbiense</name>
    <dbReference type="NCBI Taxonomy" id="1000413"/>
    <lineage>
        <taxon>Eukaryota</taxon>
        <taxon>Viridiplantae</taxon>
        <taxon>Streptophyta</taxon>
        <taxon>Embryophyta</taxon>
        <taxon>Tracheophyta</taxon>
        <taxon>Spermatophyta</taxon>
        <taxon>Magnoliopsida</taxon>
        <taxon>eudicotyledons</taxon>
        <taxon>Gunneridae</taxon>
        <taxon>Pentapetalae</taxon>
        <taxon>rosids</taxon>
        <taxon>malvids</taxon>
        <taxon>Sapindales</taxon>
        <taxon>Sapindaceae</taxon>
        <taxon>Hippocastanoideae</taxon>
        <taxon>Acereae</taxon>
        <taxon>Acer</taxon>
    </lineage>
</organism>
<dbReference type="PANTHER" id="PTHR31286:SF167">
    <property type="entry name" value="OS09G0268800 PROTEIN"/>
    <property type="match status" value="1"/>
</dbReference>
<evidence type="ECO:0000259" key="1">
    <source>
        <dbReference type="Pfam" id="PF14111"/>
    </source>
</evidence>
<dbReference type="Pfam" id="PF14111">
    <property type="entry name" value="DUF4283"/>
    <property type="match status" value="1"/>
</dbReference>
<comment type="caution">
    <text evidence="2">The sequence shown here is derived from an EMBL/GenBank/DDBJ whole genome shotgun (WGS) entry which is preliminary data.</text>
</comment>
<feature type="domain" description="DUF4283" evidence="1">
    <location>
        <begin position="34"/>
        <end position="109"/>
    </location>
</feature>
<gene>
    <name evidence="2" type="ORF">EZV62_001023</name>
</gene>
<dbReference type="AlphaFoldDB" id="A0A5C7IUB2"/>
<evidence type="ECO:0000313" key="2">
    <source>
        <dbReference type="EMBL" id="TXG72444.1"/>
    </source>
</evidence>
<protein>
    <recommendedName>
        <fullName evidence="1">DUF4283 domain-containing protein</fullName>
    </recommendedName>
</protein>
<dbReference type="InterPro" id="IPR025558">
    <property type="entry name" value="DUF4283"/>
</dbReference>
<dbReference type="PANTHER" id="PTHR31286">
    <property type="entry name" value="GLYCINE-RICH CELL WALL STRUCTURAL PROTEIN 1.8-LIKE"/>
    <property type="match status" value="1"/>
</dbReference>
<dbReference type="EMBL" id="VAHF01000001">
    <property type="protein sequence ID" value="TXG72444.1"/>
    <property type="molecule type" value="Genomic_DNA"/>
</dbReference>
<evidence type="ECO:0000313" key="3">
    <source>
        <dbReference type="Proteomes" id="UP000323000"/>
    </source>
</evidence>
<accession>A0A5C7IUB2</accession>
<keyword evidence="3" id="KW-1185">Reference proteome</keyword>
<sequence>MNEIEIASLCNALSIEEKESPAKILDVNLKDRGEQRLALCLVGKVLASKVVNMDTFRDVMKRIWRVNRGVEIEPVEDNIFEFQFKNLEARQRILSGGPWRFNRAIIIFEKPTRTGEIANMEFNRTEFWVQIRNFTYTVYVGRNRSILRSLRVDLLEDGKITTILLRYERVLDFCYKCNRLVLLYGSALFWGIIGKLQPKQILGYVCGYGFSGPREATRSQEYWRYKKQSPEADGGRKGIIWVVGEKENLGTLASKSSGPDVADQMDILKNHEEIGMLSGVESEILNNDLVMGSEEGLGLDR</sequence>
<dbReference type="InterPro" id="IPR040256">
    <property type="entry name" value="At4g02000-like"/>
</dbReference>
<proteinExistence type="predicted"/>
<name>A0A5C7IUB2_9ROSI</name>
<dbReference type="OrthoDB" id="1002340at2759"/>
<reference evidence="3" key="1">
    <citation type="journal article" date="2019" name="Gigascience">
        <title>De novo genome assembly of the endangered Acer yangbiense, a plant species with extremely small populations endemic to Yunnan Province, China.</title>
        <authorList>
            <person name="Yang J."/>
            <person name="Wariss H.M."/>
            <person name="Tao L."/>
            <person name="Zhang R."/>
            <person name="Yun Q."/>
            <person name="Hollingsworth P."/>
            <person name="Dao Z."/>
            <person name="Luo G."/>
            <person name="Guo H."/>
            <person name="Ma Y."/>
            <person name="Sun W."/>
        </authorList>
    </citation>
    <scope>NUCLEOTIDE SEQUENCE [LARGE SCALE GENOMIC DNA]</scope>
    <source>
        <strain evidence="3">cv. Malutang</strain>
    </source>
</reference>
<dbReference type="Proteomes" id="UP000323000">
    <property type="component" value="Chromosome 1"/>
</dbReference>